<evidence type="ECO:0000313" key="2">
    <source>
        <dbReference type="Proteomes" id="UP000729290"/>
    </source>
</evidence>
<proteinExistence type="predicted"/>
<dbReference type="RefSeq" id="WP_205133606.1">
    <property type="nucleotide sequence ID" value="NZ_JACSNT010000007.1"/>
</dbReference>
<organism evidence="1 2">
    <name type="scientific">Anaerotignum lactatifermentans</name>
    <dbReference type="NCBI Taxonomy" id="160404"/>
    <lineage>
        <taxon>Bacteria</taxon>
        <taxon>Bacillati</taxon>
        <taxon>Bacillota</taxon>
        <taxon>Clostridia</taxon>
        <taxon>Lachnospirales</taxon>
        <taxon>Anaerotignaceae</taxon>
        <taxon>Anaerotignum</taxon>
    </lineage>
</organism>
<dbReference type="Proteomes" id="UP000729290">
    <property type="component" value="Unassembled WGS sequence"/>
</dbReference>
<keyword evidence="2" id="KW-1185">Reference proteome</keyword>
<accession>A0ABS2GAF1</accession>
<name>A0ABS2GAF1_9FIRM</name>
<comment type="caution">
    <text evidence="1">The sequence shown here is derived from an EMBL/GenBank/DDBJ whole genome shotgun (WGS) entry which is preliminary data.</text>
</comment>
<evidence type="ECO:0000313" key="1">
    <source>
        <dbReference type="EMBL" id="MBM6877758.1"/>
    </source>
</evidence>
<reference evidence="1 2" key="1">
    <citation type="journal article" date="2021" name="Sci. Rep.">
        <title>The distribution of antibiotic resistance genes in chicken gut microbiota commensals.</title>
        <authorList>
            <person name="Juricova H."/>
            <person name="Matiasovicova J."/>
            <person name="Kubasova T."/>
            <person name="Cejkova D."/>
            <person name="Rychlik I."/>
        </authorList>
    </citation>
    <scope>NUCLEOTIDE SEQUENCE [LARGE SCALE GENOMIC DNA]</scope>
    <source>
        <strain evidence="1 2">An431b</strain>
    </source>
</reference>
<dbReference type="EMBL" id="JACSNV010000007">
    <property type="protein sequence ID" value="MBM6877758.1"/>
    <property type="molecule type" value="Genomic_DNA"/>
</dbReference>
<sequence>MTMKKTVLMSAIVFSLSFMIGISMTYTPVAEETSPAAMELVAEADTTSAGAEA</sequence>
<gene>
    <name evidence="1" type="ORF">H9X83_06230</name>
</gene>
<protein>
    <submittedName>
        <fullName evidence="1">Uncharacterized protein</fullName>
    </submittedName>
</protein>